<gene>
    <name evidence="1" type="ORF">PHYPA_031262</name>
</gene>
<comment type="caution">
    <text evidence="1">The sequence shown here is derived from an EMBL/GenBank/DDBJ whole genome shotgun (WGS) entry which is preliminary data.</text>
</comment>
<proteinExistence type="predicted"/>
<accession>A0A2K1I9L3</accession>
<name>A0A2K1I9L3_PHYPA</name>
<reference evidence="1" key="2">
    <citation type="journal article" date="2018" name="Plant J.">
        <title>The Physcomitrella patens chromosome-scale assembly reveals moss genome structure and evolution.</title>
        <authorList>
            <person name="Lang D."/>
            <person name="Ullrich K.K."/>
            <person name="Murat F."/>
            <person name="Fuchs J."/>
            <person name="Jenkins J."/>
            <person name="Haas F.B."/>
            <person name="Piednoel M."/>
            <person name="Gundlach H."/>
            <person name="Van Bel M."/>
            <person name="Meyberg R."/>
            <person name="Vives C."/>
            <person name="Morata J."/>
            <person name="Symeonidi A."/>
            <person name="Hiss M."/>
            <person name="Muchero W."/>
            <person name="Kamisugi Y."/>
            <person name="Saleh O."/>
            <person name="Blanc G."/>
            <person name="Decker E.L."/>
            <person name="van Gessel N."/>
            <person name="Grimwood J."/>
            <person name="Hayes R.D."/>
            <person name="Graham S.W."/>
            <person name="Gunter L.E."/>
            <person name="McDaniel S.F."/>
            <person name="Hoernstein S.N.W."/>
            <person name="Larsson A."/>
            <person name="Li F.W."/>
            <person name="Perroud P.F."/>
            <person name="Phillips J."/>
            <person name="Ranjan P."/>
            <person name="Rokshar D.S."/>
            <person name="Rothfels C.J."/>
            <person name="Schneider L."/>
            <person name="Shu S."/>
            <person name="Stevenson D.W."/>
            <person name="Thummler F."/>
            <person name="Tillich M."/>
            <person name="Villarreal Aguilar J.C."/>
            <person name="Widiez T."/>
            <person name="Wong G.K."/>
            <person name="Wymore A."/>
            <person name="Zhang Y."/>
            <person name="Zimmer A.D."/>
            <person name="Quatrano R.S."/>
            <person name="Mayer K.F.X."/>
            <person name="Goodstein D."/>
            <person name="Casacuberta J.M."/>
            <person name="Vandepoele K."/>
            <person name="Reski R."/>
            <person name="Cuming A.C."/>
            <person name="Tuskan G.A."/>
            <person name="Maumus F."/>
            <person name="Salse J."/>
            <person name="Schmutz J."/>
            <person name="Rensing S.A."/>
        </authorList>
    </citation>
    <scope>NUCLEOTIDE SEQUENCE [LARGE SCALE GENOMIC DNA]</scope>
</reference>
<sequence>MILPFPVMFEDKKRIRWCPNFLCRTSSTKPPFFVSSVFLNIYHKTFSKLCSDTILESELESF</sequence>
<dbReference type="EMBL" id="ABEU02000282">
    <property type="protein sequence ID" value="PNR25963.1"/>
    <property type="molecule type" value="Genomic_DNA"/>
</dbReference>
<dbReference type="AlphaFoldDB" id="A0A2K1I9L3"/>
<dbReference type="InParanoid" id="A0A2K1I9L3"/>
<reference evidence="1" key="1">
    <citation type="journal article" date="2008" name="Science">
        <title>The Physcomitrella genome reveals evolutionary insights into the conquest of land by plants.</title>
        <authorList>
            <person name="Rensing S."/>
            <person name="Lang D."/>
            <person name="Zimmer A."/>
            <person name="Terry A."/>
            <person name="Salamov A."/>
            <person name="Shapiro H."/>
            <person name="Nishiyama T."/>
            <person name="Perroud P.-F."/>
            <person name="Lindquist E."/>
            <person name="Kamisugi Y."/>
            <person name="Tanahashi T."/>
            <person name="Sakakibara K."/>
            <person name="Fujita T."/>
            <person name="Oishi K."/>
            <person name="Shin-I T."/>
            <person name="Kuroki Y."/>
            <person name="Toyoda A."/>
            <person name="Suzuki Y."/>
            <person name="Hashimoto A."/>
            <person name="Yamaguchi K."/>
            <person name="Sugano A."/>
            <person name="Kohara Y."/>
            <person name="Fujiyama A."/>
            <person name="Anterola A."/>
            <person name="Aoki S."/>
            <person name="Ashton N."/>
            <person name="Barbazuk W.B."/>
            <person name="Barker E."/>
            <person name="Bennetzen J."/>
            <person name="Bezanilla M."/>
            <person name="Blankenship R."/>
            <person name="Cho S.H."/>
            <person name="Dutcher S."/>
            <person name="Estelle M."/>
            <person name="Fawcett J.A."/>
            <person name="Gundlach H."/>
            <person name="Hanada K."/>
            <person name="Heyl A."/>
            <person name="Hicks K.A."/>
            <person name="Hugh J."/>
            <person name="Lohr M."/>
            <person name="Mayer K."/>
            <person name="Melkozernov A."/>
            <person name="Murata T."/>
            <person name="Nelson D."/>
            <person name="Pils B."/>
            <person name="Prigge M."/>
            <person name="Reiss B."/>
            <person name="Renner T."/>
            <person name="Rombauts S."/>
            <person name="Rushton P."/>
            <person name="Sanderfoot A."/>
            <person name="Schween G."/>
            <person name="Shiu S.-H."/>
            <person name="Stueber K."/>
            <person name="Theodoulou F.L."/>
            <person name="Tu H."/>
            <person name="Van de Peer Y."/>
            <person name="Verrier P.J."/>
            <person name="Waters E."/>
            <person name="Wood A."/>
            <person name="Yang L."/>
            <person name="Cove D."/>
            <person name="Cuming A."/>
            <person name="Hasebe M."/>
            <person name="Lucas S."/>
            <person name="Mishler D.B."/>
            <person name="Reski R."/>
            <person name="Grigoriev I."/>
            <person name="Quatrano R.S."/>
            <person name="Boore J.L."/>
        </authorList>
    </citation>
    <scope>NUCLEOTIDE SEQUENCE [LARGE SCALE GENOMIC DNA]</scope>
</reference>
<protein>
    <submittedName>
        <fullName evidence="1">Uncharacterized protein</fullName>
    </submittedName>
</protein>
<evidence type="ECO:0000313" key="1">
    <source>
        <dbReference type="EMBL" id="PNR25963.1"/>
    </source>
</evidence>
<organism evidence="1">
    <name type="scientific">Physcomitrium patens</name>
    <name type="common">Spreading-leaved earth moss</name>
    <name type="synonym">Physcomitrella patens</name>
    <dbReference type="NCBI Taxonomy" id="3218"/>
    <lineage>
        <taxon>Eukaryota</taxon>
        <taxon>Viridiplantae</taxon>
        <taxon>Streptophyta</taxon>
        <taxon>Embryophyta</taxon>
        <taxon>Bryophyta</taxon>
        <taxon>Bryophytina</taxon>
        <taxon>Bryopsida</taxon>
        <taxon>Funariidae</taxon>
        <taxon>Funariales</taxon>
        <taxon>Funariaceae</taxon>
        <taxon>Physcomitrium</taxon>
    </lineage>
</organism>